<protein>
    <recommendedName>
        <fullName evidence="3">Fungal specific transcription factor</fullName>
    </recommendedName>
</protein>
<comment type="caution">
    <text evidence="1">The sequence shown here is derived from an EMBL/GenBank/DDBJ whole genome shotgun (WGS) entry which is preliminary data.</text>
</comment>
<dbReference type="EMBL" id="JAXOVC010000002">
    <property type="protein sequence ID" value="KAK4506255.1"/>
    <property type="molecule type" value="Genomic_DNA"/>
</dbReference>
<keyword evidence="2" id="KW-1185">Reference proteome</keyword>
<evidence type="ECO:0008006" key="3">
    <source>
        <dbReference type="Google" id="ProtNLM"/>
    </source>
</evidence>
<evidence type="ECO:0000313" key="2">
    <source>
        <dbReference type="Proteomes" id="UP001305779"/>
    </source>
</evidence>
<name>A0ABR0EXT9_ZASCE</name>
<organism evidence="1 2">
    <name type="scientific">Zasmidium cellare</name>
    <name type="common">Wine cellar mold</name>
    <name type="synonym">Racodium cellare</name>
    <dbReference type="NCBI Taxonomy" id="395010"/>
    <lineage>
        <taxon>Eukaryota</taxon>
        <taxon>Fungi</taxon>
        <taxon>Dikarya</taxon>
        <taxon>Ascomycota</taxon>
        <taxon>Pezizomycotina</taxon>
        <taxon>Dothideomycetes</taxon>
        <taxon>Dothideomycetidae</taxon>
        <taxon>Mycosphaerellales</taxon>
        <taxon>Mycosphaerellaceae</taxon>
        <taxon>Zasmidium</taxon>
    </lineage>
</organism>
<sequence>MHHPLVHTSQAIPSGLQTPPSFRQHAIDQTLLHAKWVVRLVGRCKEKQLELNDPFLAHLVAVTASALIFFAHASSERIRGEATRGFDRCVEFVESFSHRFTHIRHMESRLRSIRQSSIDRSVLRPKAESTLLWSLLNYASSTSPLVPDQQSGSIELQTPTEHLAQVDDAAAKEGGEEVAGQQDQTTLASDALDMSILDSFDAGLPSFFADNGWYEMGQL</sequence>
<accession>A0ABR0EXT9</accession>
<proteinExistence type="predicted"/>
<dbReference type="Proteomes" id="UP001305779">
    <property type="component" value="Unassembled WGS sequence"/>
</dbReference>
<gene>
    <name evidence="1" type="ORF">PRZ48_004220</name>
</gene>
<evidence type="ECO:0000313" key="1">
    <source>
        <dbReference type="EMBL" id="KAK4506255.1"/>
    </source>
</evidence>
<reference evidence="1 2" key="1">
    <citation type="journal article" date="2023" name="G3 (Bethesda)">
        <title>A chromosome-level genome assembly of Zasmidium syzygii isolated from banana leaves.</title>
        <authorList>
            <person name="van Westerhoven A.C."/>
            <person name="Mehrabi R."/>
            <person name="Talebi R."/>
            <person name="Steentjes M.B.F."/>
            <person name="Corcolon B."/>
            <person name="Chong P.A."/>
            <person name="Kema G.H.J."/>
            <person name="Seidl M.F."/>
        </authorList>
    </citation>
    <scope>NUCLEOTIDE SEQUENCE [LARGE SCALE GENOMIC DNA]</scope>
    <source>
        <strain evidence="1 2">P124</strain>
    </source>
</reference>